<comment type="caution">
    <text evidence="2">The sequence shown here is derived from an EMBL/GenBank/DDBJ whole genome shotgun (WGS) entry which is preliminary data.</text>
</comment>
<feature type="region of interest" description="Disordered" evidence="1">
    <location>
        <begin position="1"/>
        <end position="28"/>
    </location>
</feature>
<feature type="region of interest" description="Disordered" evidence="1">
    <location>
        <begin position="46"/>
        <end position="102"/>
    </location>
</feature>
<evidence type="ECO:0000313" key="3">
    <source>
        <dbReference type="Proteomes" id="UP001222325"/>
    </source>
</evidence>
<feature type="compositionally biased region" description="Polar residues" evidence="1">
    <location>
        <begin position="117"/>
        <end position="126"/>
    </location>
</feature>
<organism evidence="2 3">
    <name type="scientific">Mycena belliarum</name>
    <dbReference type="NCBI Taxonomy" id="1033014"/>
    <lineage>
        <taxon>Eukaryota</taxon>
        <taxon>Fungi</taxon>
        <taxon>Dikarya</taxon>
        <taxon>Basidiomycota</taxon>
        <taxon>Agaricomycotina</taxon>
        <taxon>Agaricomycetes</taxon>
        <taxon>Agaricomycetidae</taxon>
        <taxon>Agaricales</taxon>
        <taxon>Marasmiineae</taxon>
        <taxon>Mycenaceae</taxon>
        <taxon>Mycena</taxon>
    </lineage>
</organism>
<dbReference type="EMBL" id="JARJCN010000052">
    <property type="protein sequence ID" value="KAJ7080903.1"/>
    <property type="molecule type" value="Genomic_DNA"/>
</dbReference>
<proteinExistence type="predicted"/>
<sequence>MQARMPRALEGRDFGPAGGPKPPKRAGPQALARLLQVPVFTVQQLERSASPPCRPQPRRATILPPWGAQNPKNELGPRRQRGRVHRESDVTHGSIHSGTQWIHPPRWIRPGRWYTTTYETSLGPSSTREELQEKSDFGGNSG</sequence>
<keyword evidence="3" id="KW-1185">Reference proteome</keyword>
<dbReference type="AlphaFoldDB" id="A0AAD6TVJ5"/>
<accession>A0AAD6TVJ5</accession>
<feature type="region of interest" description="Disordered" evidence="1">
    <location>
        <begin position="117"/>
        <end position="142"/>
    </location>
</feature>
<feature type="compositionally biased region" description="Basic and acidic residues" evidence="1">
    <location>
        <begin position="127"/>
        <end position="136"/>
    </location>
</feature>
<dbReference type="Proteomes" id="UP001222325">
    <property type="component" value="Unassembled WGS sequence"/>
</dbReference>
<protein>
    <submittedName>
        <fullName evidence="2">Uncharacterized protein</fullName>
    </submittedName>
</protein>
<evidence type="ECO:0000256" key="1">
    <source>
        <dbReference type="SAM" id="MobiDB-lite"/>
    </source>
</evidence>
<name>A0AAD6TVJ5_9AGAR</name>
<reference evidence="2" key="1">
    <citation type="submission" date="2023-03" db="EMBL/GenBank/DDBJ databases">
        <title>Massive genome expansion in bonnet fungi (Mycena s.s.) driven by repeated elements and novel gene families across ecological guilds.</title>
        <authorList>
            <consortium name="Lawrence Berkeley National Laboratory"/>
            <person name="Harder C.B."/>
            <person name="Miyauchi S."/>
            <person name="Viragh M."/>
            <person name="Kuo A."/>
            <person name="Thoen E."/>
            <person name="Andreopoulos B."/>
            <person name="Lu D."/>
            <person name="Skrede I."/>
            <person name="Drula E."/>
            <person name="Henrissat B."/>
            <person name="Morin E."/>
            <person name="Kohler A."/>
            <person name="Barry K."/>
            <person name="LaButti K."/>
            <person name="Morin E."/>
            <person name="Salamov A."/>
            <person name="Lipzen A."/>
            <person name="Mereny Z."/>
            <person name="Hegedus B."/>
            <person name="Baldrian P."/>
            <person name="Stursova M."/>
            <person name="Weitz H."/>
            <person name="Taylor A."/>
            <person name="Grigoriev I.V."/>
            <person name="Nagy L.G."/>
            <person name="Martin F."/>
            <person name="Kauserud H."/>
        </authorList>
    </citation>
    <scope>NUCLEOTIDE SEQUENCE</scope>
    <source>
        <strain evidence="2">CBHHK173m</strain>
    </source>
</reference>
<evidence type="ECO:0000313" key="2">
    <source>
        <dbReference type="EMBL" id="KAJ7080903.1"/>
    </source>
</evidence>
<gene>
    <name evidence="2" type="ORF">B0H15DRAFT_803829</name>
</gene>